<dbReference type="PANTHER" id="PTHR10903">
    <property type="entry name" value="GTPASE, IMAP FAMILY MEMBER-RELATED"/>
    <property type="match status" value="1"/>
</dbReference>
<comment type="similarity">
    <text evidence="1">Belongs to the TRAFAC class TrmE-Era-EngA-EngB-Septin-like GTPase superfamily. AIG1/Toc34/Toc159-like paraseptin GTPase family. IAN subfamily.</text>
</comment>
<evidence type="ECO:0000256" key="2">
    <source>
        <dbReference type="ARBA" id="ARBA00022741"/>
    </source>
</evidence>
<keyword evidence="8" id="KW-1185">Reference proteome</keyword>
<dbReference type="Pfam" id="PF04548">
    <property type="entry name" value="AIG1"/>
    <property type="match status" value="3"/>
</dbReference>
<dbReference type="CDD" id="cd01852">
    <property type="entry name" value="AIG1"/>
    <property type="match status" value="1"/>
</dbReference>
<feature type="domain" description="AIG1-type G" evidence="6">
    <location>
        <begin position="470"/>
        <end position="671"/>
    </location>
</feature>
<evidence type="ECO:0000313" key="7">
    <source>
        <dbReference type="EMBL" id="KAI7804108.1"/>
    </source>
</evidence>
<feature type="non-terminal residue" evidence="7">
    <location>
        <position position="1"/>
    </location>
</feature>
<reference evidence="7" key="1">
    <citation type="submission" date="2021-02" db="EMBL/GenBank/DDBJ databases">
        <title>Comparative genomics reveals that relaxation of natural selection precedes convergent phenotypic evolution of cavefish.</title>
        <authorList>
            <person name="Peng Z."/>
        </authorList>
    </citation>
    <scope>NUCLEOTIDE SEQUENCE</scope>
    <source>
        <tissue evidence="7">Muscle</tissue>
    </source>
</reference>
<dbReference type="AlphaFoldDB" id="A0A9W7WMD4"/>
<dbReference type="Gene3D" id="3.40.50.300">
    <property type="entry name" value="P-loop containing nucleotide triphosphate hydrolases"/>
    <property type="match status" value="3"/>
</dbReference>
<feature type="compositionally biased region" description="Basic and acidic residues" evidence="5">
    <location>
        <begin position="1009"/>
        <end position="1058"/>
    </location>
</feature>
<proteinExistence type="inferred from homology"/>
<sequence>LALTDLSRFHSTRRETEVGPGGEMLQSSFQSTDPHNMSVLRIVLLGKSLSENIRVRNSMLGIDVRESEATSEYLQKHSVRISGMVENRRIAMINSSHLLQTNLSHHQITERVKECISVSAPGPHAFILILQHHDFNEEDRNGVTIVLKHFSEEAIKRTVVLTTDEKTRSYLQPVKNKFINQLIQECGGGHLQFDERPDWRSEMCRRIDNILKKEPDAFIVCDMYEDALEGTSVDEKQNRPEMSVNSKLNVVLCGTDATLKVTVSKLLRGKPLNHKVFSPSVCVKKEEKVHGRQISVVELPALTRLSDEKMMCQTLNCVSLCDPGVCVFLIIIPVGPLTEEDIAEIEKIQKIFGSRDHLMMIFTAEFAVNRSVTDFVKALSESLSLCRTRYKVLGLKGHGKSKQIPDLLDYIENMKTEPYSLQMFVRAQENQVRHEMEMKYQDELKGKEKKIKELLEKIQSVGAEGESDDQTCLRIVLIGRTGNGKSATGNTILGRKVFESKLRSDSVTSVCEKGVGEVDGGSVSVVDTPGLFDTTLSNEKVIDEIVKCVSLSSPGPHVFIIVLTLGRFTREESDTVDLIKKIFGTKAAQFTIVLFTNGDKLEDETIEDYVNVSKSEDLKKLIRDCGNRFLAFNNRETQDRSQVTRLINMIEEMKTTNHGRYFTNSMFEEAEMSIKKRMEEILKEKEREIQTKNEELKAKHEMEKENMMKRLEEEKRRADEERMQMEKNFREQKEILRKEFEEKEKTEQQKRELEKQKQIEEEKQQRAEHLQKIEEMKRETEHQRSLYEQQQREREEKDRKREEKYKQDQEKIKQEQEQIITQLQKRQEEDVRKRESEEQKRHEEEERQREEWRRRISETENDRKETLEEIKRQEREWEKDKKRQMREREEDERKRREKHEEQLREKQEELEKMRKKIEKEREEEREEERQQRDAERQKLKLEKEEKEREYQEKKTEMMKHYEQQERERTEMWERKQREDDERREEERKRWEKRIDDIKREQVKAMMTRETQERERKEREEKERKDMKEEHEQKIKEMKKKHEDEARKQAEELNEFRERKERHVQELKQMLEERQKQHELLEKLYQHFNQQKGEETEELRKEVEELKYRRRCVFL</sequence>
<feature type="region of interest" description="Disordered" evidence="5">
    <location>
        <begin position="1001"/>
        <end position="1058"/>
    </location>
</feature>
<accession>A0A9W7WMD4</accession>
<feature type="region of interest" description="Disordered" evidence="5">
    <location>
        <begin position="740"/>
        <end position="988"/>
    </location>
</feature>
<feature type="coiled-coil region" evidence="4">
    <location>
        <begin position="437"/>
        <end position="464"/>
    </location>
</feature>
<evidence type="ECO:0000256" key="4">
    <source>
        <dbReference type="SAM" id="Coils"/>
    </source>
</evidence>
<evidence type="ECO:0000313" key="8">
    <source>
        <dbReference type="Proteomes" id="UP001059041"/>
    </source>
</evidence>
<dbReference type="PROSITE" id="PS51720">
    <property type="entry name" value="G_AIG1"/>
    <property type="match status" value="1"/>
</dbReference>
<dbReference type="PANTHER" id="PTHR10903:SF170">
    <property type="entry name" value="GTPASE IMAP FAMILY MEMBER 7"/>
    <property type="match status" value="1"/>
</dbReference>
<dbReference type="EMBL" id="JAFHDT010000011">
    <property type="protein sequence ID" value="KAI7804108.1"/>
    <property type="molecule type" value="Genomic_DNA"/>
</dbReference>
<feature type="compositionally biased region" description="Basic and acidic residues" evidence="5">
    <location>
        <begin position="740"/>
        <end position="816"/>
    </location>
</feature>
<dbReference type="FunFam" id="3.40.50.300:FF:000366">
    <property type="entry name" value="GTPase, IMAP family member 2"/>
    <property type="match status" value="1"/>
</dbReference>
<dbReference type="InterPro" id="IPR006703">
    <property type="entry name" value="G_AIG1"/>
</dbReference>
<dbReference type="Proteomes" id="UP001059041">
    <property type="component" value="Linkage Group LG11"/>
</dbReference>
<dbReference type="InterPro" id="IPR045058">
    <property type="entry name" value="GIMA/IAN/Toc"/>
</dbReference>
<evidence type="ECO:0000259" key="6">
    <source>
        <dbReference type="PROSITE" id="PS51720"/>
    </source>
</evidence>
<comment type="caution">
    <text evidence="7">The sequence shown here is derived from an EMBL/GenBank/DDBJ whole genome shotgun (WGS) entry which is preliminary data.</text>
</comment>
<name>A0A9W7WMD4_TRIRA</name>
<evidence type="ECO:0000256" key="1">
    <source>
        <dbReference type="ARBA" id="ARBA00008535"/>
    </source>
</evidence>
<keyword evidence="2" id="KW-0547">Nucleotide-binding</keyword>
<protein>
    <submittedName>
        <fullName evidence="7">Early endosome antigen 1-like</fullName>
    </submittedName>
</protein>
<feature type="compositionally biased region" description="Basic and acidic residues" evidence="5">
    <location>
        <begin position="825"/>
        <end position="988"/>
    </location>
</feature>
<evidence type="ECO:0000256" key="5">
    <source>
        <dbReference type="SAM" id="MobiDB-lite"/>
    </source>
</evidence>
<keyword evidence="3" id="KW-0342">GTP-binding</keyword>
<dbReference type="GO" id="GO:0005525">
    <property type="term" value="F:GTP binding"/>
    <property type="evidence" value="ECO:0007669"/>
    <property type="project" value="UniProtKB-KW"/>
</dbReference>
<dbReference type="SUPFAM" id="SSF52540">
    <property type="entry name" value="P-loop containing nucleoside triphosphate hydrolases"/>
    <property type="match status" value="1"/>
</dbReference>
<dbReference type="InterPro" id="IPR027417">
    <property type="entry name" value="P-loop_NTPase"/>
</dbReference>
<keyword evidence="4" id="KW-0175">Coiled coil</keyword>
<organism evidence="7 8">
    <name type="scientific">Triplophysa rosa</name>
    <name type="common">Cave loach</name>
    <dbReference type="NCBI Taxonomy" id="992332"/>
    <lineage>
        <taxon>Eukaryota</taxon>
        <taxon>Metazoa</taxon>
        <taxon>Chordata</taxon>
        <taxon>Craniata</taxon>
        <taxon>Vertebrata</taxon>
        <taxon>Euteleostomi</taxon>
        <taxon>Actinopterygii</taxon>
        <taxon>Neopterygii</taxon>
        <taxon>Teleostei</taxon>
        <taxon>Ostariophysi</taxon>
        <taxon>Cypriniformes</taxon>
        <taxon>Nemacheilidae</taxon>
        <taxon>Triplophysa</taxon>
    </lineage>
</organism>
<gene>
    <name evidence="7" type="ORF">IRJ41_024613</name>
</gene>
<evidence type="ECO:0000256" key="3">
    <source>
        <dbReference type="ARBA" id="ARBA00023134"/>
    </source>
</evidence>